<organism evidence="1 2">
    <name type="scientific">Chara braunii</name>
    <name type="common">Braun's stonewort</name>
    <dbReference type="NCBI Taxonomy" id="69332"/>
    <lineage>
        <taxon>Eukaryota</taxon>
        <taxon>Viridiplantae</taxon>
        <taxon>Streptophyta</taxon>
        <taxon>Charophyceae</taxon>
        <taxon>Charales</taxon>
        <taxon>Characeae</taxon>
        <taxon>Chara</taxon>
    </lineage>
</organism>
<dbReference type="Proteomes" id="UP000265515">
    <property type="component" value="Unassembled WGS sequence"/>
</dbReference>
<gene>
    <name evidence="1" type="ORF">CBR_g26030</name>
</gene>
<reference evidence="1 2" key="1">
    <citation type="journal article" date="2018" name="Cell">
        <title>The Chara Genome: Secondary Complexity and Implications for Plant Terrestrialization.</title>
        <authorList>
            <person name="Nishiyama T."/>
            <person name="Sakayama H."/>
            <person name="Vries J.D."/>
            <person name="Buschmann H."/>
            <person name="Saint-Marcoux D."/>
            <person name="Ullrich K.K."/>
            <person name="Haas F.B."/>
            <person name="Vanderstraeten L."/>
            <person name="Becker D."/>
            <person name="Lang D."/>
            <person name="Vosolsobe S."/>
            <person name="Rombauts S."/>
            <person name="Wilhelmsson P.K.I."/>
            <person name="Janitza P."/>
            <person name="Kern R."/>
            <person name="Heyl A."/>
            <person name="Rumpler F."/>
            <person name="Villalobos L.I.A.C."/>
            <person name="Clay J.M."/>
            <person name="Skokan R."/>
            <person name="Toyoda A."/>
            <person name="Suzuki Y."/>
            <person name="Kagoshima H."/>
            <person name="Schijlen E."/>
            <person name="Tajeshwar N."/>
            <person name="Catarino B."/>
            <person name="Hetherington A.J."/>
            <person name="Saltykova A."/>
            <person name="Bonnot C."/>
            <person name="Breuninger H."/>
            <person name="Symeonidi A."/>
            <person name="Radhakrishnan G.V."/>
            <person name="Van Nieuwerburgh F."/>
            <person name="Deforce D."/>
            <person name="Chang C."/>
            <person name="Karol K.G."/>
            <person name="Hedrich R."/>
            <person name="Ulvskov P."/>
            <person name="Glockner G."/>
            <person name="Delwiche C.F."/>
            <person name="Petrasek J."/>
            <person name="Van de Peer Y."/>
            <person name="Friml J."/>
            <person name="Beilby M."/>
            <person name="Dolan L."/>
            <person name="Kohara Y."/>
            <person name="Sugano S."/>
            <person name="Fujiyama A."/>
            <person name="Delaux P.-M."/>
            <person name="Quint M."/>
            <person name="TheiBen G."/>
            <person name="Hagemann M."/>
            <person name="Harholt J."/>
            <person name="Dunand C."/>
            <person name="Zachgo S."/>
            <person name="Langdale J."/>
            <person name="Maumus F."/>
            <person name="Straeten D.V.D."/>
            <person name="Gould S.B."/>
            <person name="Rensing S.A."/>
        </authorList>
    </citation>
    <scope>NUCLEOTIDE SEQUENCE [LARGE SCALE GENOMIC DNA]</scope>
    <source>
        <strain evidence="1 2">S276</strain>
    </source>
</reference>
<comment type="caution">
    <text evidence="1">The sequence shown here is derived from an EMBL/GenBank/DDBJ whole genome shotgun (WGS) entry which is preliminary data.</text>
</comment>
<keyword evidence="2" id="KW-1185">Reference proteome</keyword>
<dbReference type="AlphaFoldDB" id="A0A388L7B5"/>
<sequence length="136" mass="15452">MTTMASTMTTTATMMAMEAATVQDAVAVALLEEEGAALEMVRMYKRQMDGIYAVLIQHRHNLPAELMEEGEELFSGWEEELHANLPFQRLGAIEEAQVMAELCDSTEMLGKVRGIFVELWEGMYVNTRRDDVKWRC</sequence>
<evidence type="ECO:0000313" key="2">
    <source>
        <dbReference type="Proteomes" id="UP000265515"/>
    </source>
</evidence>
<name>A0A388L7B5_CHABU</name>
<protein>
    <recommendedName>
        <fullName evidence="3">14-3-3 domain-containing protein</fullName>
    </recommendedName>
</protein>
<accession>A0A388L7B5</accession>
<dbReference type="Gramene" id="GBG78093">
    <property type="protein sequence ID" value="GBG78093"/>
    <property type="gene ID" value="CBR_g26030"/>
</dbReference>
<evidence type="ECO:0000313" key="1">
    <source>
        <dbReference type="EMBL" id="GBG78093.1"/>
    </source>
</evidence>
<evidence type="ECO:0008006" key="3">
    <source>
        <dbReference type="Google" id="ProtNLM"/>
    </source>
</evidence>
<dbReference type="EMBL" id="BFEA01000286">
    <property type="protein sequence ID" value="GBG78093.1"/>
    <property type="molecule type" value="Genomic_DNA"/>
</dbReference>
<proteinExistence type="predicted"/>